<proteinExistence type="predicted"/>
<dbReference type="PANTHER" id="PTHR43415:SF3">
    <property type="entry name" value="GNAT-FAMILY ACETYLTRANSFERASE"/>
    <property type="match status" value="1"/>
</dbReference>
<dbReference type="InterPro" id="IPR016181">
    <property type="entry name" value="Acyl_CoA_acyltransferase"/>
</dbReference>
<reference evidence="2" key="1">
    <citation type="submission" date="2019-08" db="EMBL/GenBank/DDBJ databases">
        <authorList>
            <person name="Kucharzyk K."/>
            <person name="Murdoch R.W."/>
            <person name="Higgins S."/>
            <person name="Loffler F."/>
        </authorList>
    </citation>
    <scope>NUCLEOTIDE SEQUENCE</scope>
</reference>
<evidence type="ECO:0000313" key="2">
    <source>
        <dbReference type="EMBL" id="MPM64502.1"/>
    </source>
</evidence>
<gene>
    <name evidence="2" type="ORF">SDC9_111389</name>
</gene>
<dbReference type="InterPro" id="IPR000182">
    <property type="entry name" value="GNAT_dom"/>
</dbReference>
<dbReference type="EMBL" id="VSSQ01019990">
    <property type="protein sequence ID" value="MPM64502.1"/>
    <property type="molecule type" value="Genomic_DNA"/>
</dbReference>
<dbReference type="AlphaFoldDB" id="A0A645BGV8"/>
<dbReference type="SUPFAM" id="SSF55729">
    <property type="entry name" value="Acyl-CoA N-acyltransferases (Nat)"/>
    <property type="match status" value="1"/>
</dbReference>
<protein>
    <recommendedName>
        <fullName evidence="1">N-acetyltransferase domain-containing protein</fullName>
    </recommendedName>
</protein>
<dbReference type="PROSITE" id="PS51186">
    <property type="entry name" value="GNAT"/>
    <property type="match status" value="1"/>
</dbReference>
<feature type="domain" description="N-acetyltransferase" evidence="1">
    <location>
        <begin position="2"/>
        <end position="149"/>
    </location>
</feature>
<comment type="caution">
    <text evidence="2">The sequence shown here is derived from an EMBL/GenBank/DDBJ whole genome shotgun (WGS) entry which is preliminary data.</text>
</comment>
<dbReference type="PANTHER" id="PTHR43415">
    <property type="entry name" value="SPERMIDINE N(1)-ACETYLTRANSFERASE"/>
    <property type="match status" value="1"/>
</dbReference>
<dbReference type="Gene3D" id="3.40.630.30">
    <property type="match status" value="1"/>
</dbReference>
<dbReference type="Pfam" id="PF00583">
    <property type="entry name" value="Acetyltransf_1"/>
    <property type="match status" value="1"/>
</dbReference>
<accession>A0A645BGV8</accession>
<name>A0A645BGV8_9ZZZZ</name>
<evidence type="ECO:0000259" key="1">
    <source>
        <dbReference type="PROSITE" id="PS51186"/>
    </source>
</evidence>
<dbReference type="GO" id="GO:0016747">
    <property type="term" value="F:acyltransferase activity, transferring groups other than amino-acyl groups"/>
    <property type="evidence" value="ECO:0007669"/>
    <property type="project" value="InterPro"/>
</dbReference>
<dbReference type="CDD" id="cd04301">
    <property type="entry name" value="NAT_SF"/>
    <property type="match status" value="1"/>
</dbReference>
<sequence>MVTLRDIDETNVESCAELKCLDEQCQFTNSPVWSLLQSAYTHIKDKSKLYSIYADNTLVGMIRLDFTLHDGFYMFTNLLIDKDYQRKGYAQKAVYAALEIFRQDGRHKTVKIHVAYENANAIHLYKKCGFTEADNYSEENVFLTMKTEL</sequence>
<organism evidence="2">
    <name type="scientific">bioreactor metagenome</name>
    <dbReference type="NCBI Taxonomy" id="1076179"/>
    <lineage>
        <taxon>unclassified sequences</taxon>
        <taxon>metagenomes</taxon>
        <taxon>ecological metagenomes</taxon>
    </lineage>
</organism>